<keyword evidence="3 5" id="KW-0378">Hydrolase</keyword>
<dbReference type="InterPro" id="IPR013189">
    <property type="entry name" value="Glyco_hydro_32_C"/>
</dbReference>
<evidence type="ECO:0000313" key="8">
    <source>
        <dbReference type="EMBL" id="MCF4006902.1"/>
    </source>
</evidence>
<comment type="similarity">
    <text evidence="1 5">Belongs to the glycosyl hydrolase 32 family.</text>
</comment>
<dbReference type="InterPro" id="IPR013148">
    <property type="entry name" value="Glyco_hydro_32_N"/>
</dbReference>
<dbReference type="RefSeq" id="WP_236118731.1">
    <property type="nucleotide sequence ID" value="NZ_JAKGSI010000003.1"/>
</dbReference>
<accession>A0A9X1QR59</accession>
<dbReference type="SMART" id="SM00640">
    <property type="entry name" value="Glyco_32"/>
    <property type="match status" value="1"/>
</dbReference>
<dbReference type="PANTHER" id="PTHR43101">
    <property type="entry name" value="BETA-FRUCTOSIDASE"/>
    <property type="match status" value="1"/>
</dbReference>
<gene>
    <name evidence="8" type="ORF">L1O03_06880</name>
</gene>
<feature type="domain" description="Glycosyl hydrolase family 32 N-terminal" evidence="6">
    <location>
        <begin position="10"/>
        <end position="338"/>
    </location>
</feature>
<evidence type="ECO:0000259" key="6">
    <source>
        <dbReference type="Pfam" id="PF00251"/>
    </source>
</evidence>
<dbReference type="InterPro" id="IPR051214">
    <property type="entry name" value="GH32_Enzymes"/>
</dbReference>
<keyword evidence="4 5" id="KW-0326">Glycosidase</keyword>
<dbReference type="InterPro" id="IPR013320">
    <property type="entry name" value="ConA-like_dom_sf"/>
</dbReference>
<dbReference type="Gene3D" id="2.115.10.20">
    <property type="entry name" value="Glycosyl hydrolase domain, family 43"/>
    <property type="match status" value="1"/>
</dbReference>
<dbReference type="Pfam" id="PF08244">
    <property type="entry name" value="Glyco_hydro_32C"/>
    <property type="match status" value="1"/>
</dbReference>
<protein>
    <recommendedName>
        <fullName evidence="2">beta-fructofuranosidase</fullName>
        <ecNumber evidence="2">3.2.1.26</ecNumber>
    </recommendedName>
</protein>
<evidence type="ECO:0000259" key="7">
    <source>
        <dbReference type="Pfam" id="PF08244"/>
    </source>
</evidence>
<dbReference type="InterPro" id="IPR023296">
    <property type="entry name" value="Glyco_hydro_beta-prop_sf"/>
</dbReference>
<evidence type="ECO:0000313" key="9">
    <source>
        <dbReference type="Proteomes" id="UP001139336"/>
    </source>
</evidence>
<name>A0A9X1QR59_9CORY</name>
<evidence type="ECO:0000256" key="3">
    <source>
        <dbReference type="ARBA" id="ARBA00022801"/>
    </source>
</evidence>
<dbReference type="EC" id="3.2.1.26" evidence="2"/>
<evidence type="ECO:0000256" key="4">
    <source>
        <dbReference type="ARBA" id="ARBA00023295"/>
    </source>
</evidence>
<dbReference type="EMBL" id="JAKGSI010000003">
    <property type="protein sequence ID" value="MCF4006902.1"/>
    <property type="molecule type" value="Genomic_DNA"/>
</dbReference>
<dbReference type="Pfam" id="PF00251">
    <property type="entry name" value="Glyco_hydro_32N"/>
    <property type="match status" value="1"/>
</dbReference>
<organism evidence="8 9">
    <name type="scientific">Corynebacterium uropygiale</name>
    <dbReference type="NCBI Taxonomy" id="1775911"/>
    <lineage>
        <taxon>Bacteria</taxon>
        <taxon>Bacillati</taxon>
        <taxon>Actinomycetota</taxon>
        <taxon>Actinomycetes</taxon>
        <taxon>Mycobacteriales</taxon>
        <taxon>Corynebacteriaceae</taxon>
        <taxon>Corynebacterium</taxon>
    </lineage>
</organism>
<dbReference type="AlphaFoldDB" id="A0A9X1QR59"/>
<evidence type="ECO:0000256" key="1">
    <source>
        <dbReference type="ARBA" id="ARBA00009902"/>
    </source>
</evidence>
<dbReference type="PANTHER" id="PTHR43101:SF1">
    <property type="entry name" value="BETA-FRUCTOSIDASE"/>
    <property type="match status" value="1"/>
</dbReference>
<dbReference type="Gene3D" id="2.60.120.560">
    <property type="entry name" value="Exo-inulinase, domain 1"/>
    <property type="match status" value="1"/>
</dbReference>
<dbReference type="InterPro" id="IPR001362">
    <property type="entry name" value="Glyco_hydro_32"/>
</dbReference>
<proteinExistence type="inferred from homology"/>
<dbReference type="GO" id="GO:0005975">
    <property type="term" value="P:carbohydrate metabolic process"/>
    <property type="evidence" value="ECO:0007669"/>
    <property type="project" value="InterPro"/>
</dbReference>
<evidence type="ECO:0000256" key="5">
    <source>
        <dbReference type="RuleBase" id="RU362110"/>
    </source>
</evidence>
<dbReference type="GO" id="GO:0004564">
    <property type="term" value="F:beta-fructofuranosidase activity"/>
    <property type="evidence" value="ECO:0007669"/>
    <property type="project" value="UniProtKB-EC"/>
</dbReference>
<feature type="domain" description="Glycosyl hydrolase family 32 C-terminal" evidence="7">
    <location>
        <begin position="405"/>
        <end position="459"/>
    </location>
</feature>
<evidence type="ECO:0000256" key="2">
    <source>
        <dbReference type="ARBA" id="ARBA00012758"/>
    </source>
</evidence>
<reference evidence="8" key="1">
    <citation type="submission" date="2022-01" db="EMBL/GenBank/DDBJ databases">
        <title>Corynebacterium sp. nov isolated from isolated from the feces of the greater white-fronted geese (Anser albifrons) at Poyang Lake, PR China.</title>
        <authorList>
            <person name="Liu Q."/>
        </authorList>
    </citation>
    <scope>NUCLEOTIDE SEQUENCE</scope>
    <source>
        <strain evidence="8">JCM 32435</strain>
    </source>
</reference>
<sequence length="507" mass="54753">MTSPYRPELHLTSEIGVLNAPAGLLLDGSTWHLFHQFQKTAEAPARWAHVVAENTPFDWEICNDVIAPRAGEIKVRAGSVISQGAGASLYFTSVTETGTTVQLARLNDLNASIAELEEEASTLDPGVHRVGTVLGNTADFTDFRSPCVVHGWATEEDRSGGHEGWLMLALTGPAESPTMVVLSSPDGQDWGVVGPLSFEGDSGLPEDSPIVSPRIIRLHDEVDDEIRDVLLVTVEEGEREMAGYLVGELQGSTFQVTSPFTRLDYGHDFTRPRNTNVTPGTLAEHERYDQAVLVGLMNGSGRRDEPEKHLSWDAEGWVNCLSLPRIATLQQGVLYQTPTSGIIDAVAESDAAYAWTGIGEVSSGGAITVDILDAEGSPAARVTHRGDAVELDRSLSPHHREDPVAVAPLLEADTDALTIIVDGSTVEVFADGGVATLCSRVYIDGGCSGFSVHTEGEATLLRSYERQSRERYSGIFPDTDDADFSIDDLWAEDENVWGDDEDEGLVR</sequence>
<dbReference type="Proteomes" id="UP001139336">
    <property type="component" value="Unassembled WGS sequence"/>
</dbReference>
<comment type="caution">
    <text evidence="8">The sequence shown here is derived from an EMBL/GenBank/DDBJ whole genome shotgun (WGS) entry which is preliminary data.</text>
</comment>
<keyword evidence="9" id="KW-1185">Reference proteome</keyword>
<dbReference type="SUPFAM" id="SSF49899">
    <property type="entry name" value="Concanavalin A-like lectins/glucanases"/>
    <property type="match status" value="1"/>
</dbReference>
<dbReference type="SUPFAM" id="SSF75005">
    <property type="entry name" value="Arabinanase/levansucrase/invertase"/>
    <property type="match status" value="1"/>
</dbReference>